<accession>A0A2T2P8L5</accession>
<keyword evidence="1" id="KW-0472">Membrane</keyword>
<feature type="transmembrane region" description="Helical" evidence="1">
    <location>
        <begin position="91"/>
        <end position="108"/>
    </location>
</feature>
<proteinExistence type="predicted"/>
<feature type="transmembrane region" description="Helical" evidence="1">
    <location>
        <begin position="114"/>
        <end position="132"/>
    </location>
</feature>
<protein>
    <submittedName>
        <fullName evidence="2">Uncharacterized protein</fullName>
    </submittedName>
</protein>
<dbReference type="Proteomes" id="UP000240883">
    <property type="component" value="Unassembled WGS sequence"/>
</dbReference>
<feature type="transmembrane region" description="Helical" evidence="1">
    <location>
        <begin position="6"/>
        <end position="26"/>
    </location>
</feature>
<name>A0A2T2P8L5_CORCC</name>
<evidence type="ECO:0000313" key="3">
    <source>
        <dbReference type="Proteomes" id="UP000240883"/>
    </source>
</evidence>
<sequence>MISRSSNLLPIISITFLPALTAIKIYGHRRVAGIGWTTSQLIRLEHTREPLASAITESKAPGWMLKRRRKRGVTVKNKKEAIYFGKTAGEWVLRLPLVGTCLLVILGLDMRADMRYIIGVLVVAICCFVVVIRASKSS</sequence>
<dbReference type="EMBL" id="KZ678128">
    <property type="protein sequence ID" value="PSN73987.1"/>
    <property type="molecule type" value="Genomic_DNA"/>
</dbReference>
<evidence type="ECO:0000256" key="1">
    <source>
        <dbReference type="SAM" id="Phobius"/>
    </source>
</evidence>
<keyword evidence="1" id="KW-1133">Transmembrane helix</keyword>
<keyword evidence="3" id="KW-1185">Reference proteome</keyword>
<gene>
    <name evidence="2" type="ORF">BS50DRAFT_5535</name>
</gene>
<dbReference type="AlphaFoldDB" id="A0A2T2P8L5"/>
<reference evidence="2 3" key="1">
    <citation type="journal article" date="2018" name="Front. Microbiol.">
        <title>Genome-Wide Analysis of Corynespora cassiicola Leaf Fall Disease Putative Effectors.</title>
        <authorList>
            <person name="Lopez D."/>
            <person name="Ribeiro S."/>
            <person name="Label P."/>
            <person name="Fumanal B."/>
            <person name="Venisse J.S."/>
            <person name="Kohler A."/>
            <person name="de Oliveira R.R."/>
            <person name="Labutti K."/>
            <person name="Lipzen A."/>
            <person name="Lail K."/>
            <person name="Bauer D."/>
            <person name="Ohm R.A."/>
            <person name="Barry K.W."/>
            <person name="Spatafora J."/>
            <person name="Grigoriev I.V."/>
            <person name="Martin F.M."/>
            <person name="Pujade-Renaud V."/>
        </authorList>
    </citation>
    <scope>NUCLEOTIDE SEQUENCE [LARGE SCALE GENOMIC DNA]</scope>
    <source>
        <strain evidence="2 3">Philippines</strain>
    </source>
</reference>
<evidence type="ECO:0000313" key="2">
    <source>
        <dbReference type="EMBL" id="PSN73987.1"/>
    </source>
</evidence>
<keyword evidence="1" id="KW-0812">Transmembrane</keyword>
<organism evidence="2 3">
    <name type="scientific">Corynespora cassiicola Philippines</name>
    <dbReference type="NCBI Taxonomy" id="1448308"/>
    <lineage>
        <taxon>Eukaryota</taxon>
        <taxon>Fungi</taxon>
        <taxon>Dikarya</taxon>
        <taxon>Ascomycota</taxon>
        <taxon>Pezizomycotina</taxon>
        <taxon>Dothideomycetes</taxon>
        <taxon>Pleosporomycetidae</taxon>
        <taxon>Pleosporales</taxon>
        <taxon>Corynesporascaceae</taxon>
        <taxon>Corynespora</taxon>
    </lineage>
</organism>